<keyword evidence="2" id="KW-0472">Membrane</keyword>
<keyword evidence="4" id="KW-1185">Reference proteome</keyword>
<gene>
    <name evidence="3" type="ORF">VP1G_03326</name>
</gene>
<sequence>MPQILTNLLGIVISLCFIFFLVPWKAFLVYISRIDLRKRWGGGCKVPGRGDVESGLAAQNSVDVNFLSRDHQNGCAPVIPLKNVTPRHHARPPRLSKWVEEFSQPEEAHIRGYRSSKAHQSVPTPDVRKSLGQSSSHPEKSTSNIWPLQIHKPTCQMRKSCQPFEAPKAPYNSSIPTRSAPQRPHSIANRIFRRTNTDDESKSHAACCQFSPNLPRISAQPPRLHIPRFSAQAFVFDPDITMTQHAYNGSNTHEIQAAVTESSPGTEAIEEEEGPSSRAPSYISENPPPSYRTEAPLDLELCSGNVSHEKRCEIALGYVNAIVAAMAVDGQQDFIGSGDGCEDMVWDGSERVGDLARA</sequence>
<feature type="region of interest" description="Disordered" evidence="1">
    <location>
        <begin position="111"/>
        <end position="146"/>
    </location>
</feature>
<accession>A0A194UWB3</accession>
<dbReference type="AlphaFoldDB" id="A0A194UWB3"/>
<dbReference type="Proteomes" id="UP000078576">
    <property type="component" value="Unassembled WGS sequence"/>
</dbReference>
<protein>
    <submittedName>
        <fullName evidence="3">Uncharacterized protein</fullName>
    </submittedName>
</protein>
<keyword evidence="2" id="KW-0812">Transmembrane</keyword>
<evidence type="ECO:0000313" key="3">
    <source>
        <dbReference type="EMBL" id="KUI55948.1"/>
    </source>
</evidence>
<dbReference type="EMBL" id="KN714684">
    <property type="protein sequence ID" value="KUI55948.1"/>
    <property type="molecule type" value="Genomic_DNA"/>
</dbReference>
<name>A0A194UWB3_CYTMA</name>
<evidence type="ECO:0000313" key="4">
    <source>
        <dbReference type="Proteomes" id="UP000078576"/>
    </source>
</evidence>
<reference evidence="4" key="1">
    <citation type="submission" date="2014-12" db="EMBL/GenBank/DDBJ databases">
        <title>Genome Sequence of Valsa Canker Pathogens Uncovers a Specific Adaption of Colonization on Woody Bark.</title>
        <authorList>
            <person name="Yin Z."/>
            <person name="Liu H."/>
            <person name="Gao X."/>
            <person name="Li Z."/>
            <person name="Song N."/>
            <person name="Ke X."/>
            <person name="Dai Q."/>
            <person name="Wu Y."/>
            <person name="Sun Y."/>
            <person name="Xu J.-R."/>
            <person name="Kang Z.K."/>
            <person name="Wang L."/>
            <person name="Huang L."/>
        </authorList>
    </citation>
    <scope>NUCLEOTIDE SEQUENCE [LARGE SCALE GENOMIC DNA]</scope>
    <source>
        <strain evidence="4">SXYL134</strain>
    </source>
</reference>
<evidence type="ECO:0000256" key="1">
    <source>
        <dbReference type="SAM" id="MobiDB-lite"/>
    </source>
</evidence>
<evidence type="ECO:0000256" key="2">
    <source>
        <dbReference type="SAM" id="Phobius"/>
    </source>
</evidence>
<proteinExistence type="predicted"/>
<feature type="region of interest" description="Disordered" evidence="1">
    <location>
        <begin position="260"/>
        <end position="290"/>
    </location>
</feature>
<feature type="transmembrane region" description="Helical" evidence="2">
    <location>
        <begin position="6"/>
        <end position="31"/>
    </location>
</feature>
<keyword evidence="2" id="KW-1133">Transmembrane helix</keyword>
<feature type="compositionally biased region" description="Polar residues" evidence="1">
    <location>
        <begin position="131"/>
        <end position="146"/>
    </location>
</feature>
<organism evidence="3 4">
    <name type="scientific">Cytospora mali</name>
    <name type="common">Apple Valsa canker fungus</name>
    <name type="synonym">Valsa mali</name>
    <dbReference type="NCBI Taxonomy" id="578113"/>
    <lineage>
        <taxon>Eukaryota</taxon>
        <taxon>Fungi</taxon>
        <taxon>Dikarya</taxon>
        <taxon>Ascomycota</taxon>
        <taxon>Pezizomycotina</taxon>
        <taxon>Sordariomycetes</taxon>
        <taxon>Sordariomycetidae</taxon>
        <taxon>Diaporthales</taxon>
        <taxon>Cytosporaceae</taxon>
        <taxon>Cytospora</taxon>
    </lineage>
</organism>